<feature type="compositionally biased region" description="Basic and acidic residues" evidence="1">
    <location>
        <begin position="194"/>
        <end position="204"/>
    </location>
</feature>
<dbReference type="Proteomes" id="UP000316270">
    <property type="component" value="Chromosome 10"/>
</dbReference>
<name>A0A517LEL7_9PEZI</name>
<feature type="region of interest" description="Disordered" evidence="1">
    <location>
        <begin position="192"/>
        <end position="219"/>
    </location>
</feature>
<dbReference type="OrthoDB" id="10632610at2759"/>
<evidence type="ECO:0000313" key="2">
    <source>
        <dbReference type="EMBL" id="QDS74081.1"/>
    </source>
</evidence>
<dbReference type="AlphaFoldDB" id="A0A517LEL7"/>
<reference evidence="2 3" key="1">
    <citation type="submission" date="2019-07" db="EMBL/GenBank/DDBJ databases">
        <title>Finished genome of Venturia effusa.</title>
        <authorList>
            <person name="Young C.A."/>
            <person name="Cox M.P."/>
            <person name="Ganley A.R.D."/>
            <person name="David W.J."/>
        </authorList>
    </citation>
    <scope>NUCLEOTIDE SEQUENCE [LARGE SCALE GENOMIC DNA]</scope>
    <source>
        <strain evidence="3">albino</strain>
    </source>
</reference>
<evidence type="ECO:0000313" key="3">
    <source>
        <dbReference type="Proteomes" id="UP000316270"/>
    </source>
</evidence>
<evidence type="ECO:0000256" key="1">
    <source>
        <dbReference type="SAM" id="MobiDB-lite"/>
    </source>
</evidence>
<accession>A0A517LEL7</accession>
<proteinExistence type="predicted"/>
<sequence length="219" mass="25528">MKTLQDESVAPKTSPGSFLKLPPELRQDILIRTYHATSISAFERWNDRLDNGRSWLIAFHKAKINDWANTLQSIDKDIAGDVEYVKAMWLKEVNSLPPCDPNGTVTWWDLSEPDRHLIWSFTQNGSEQPWKRIHRRLYILNRNWYHDQVGQDKFALLQGWKWSAYPKWDKQGGAPNKSGDYNAKRWNQGSSKIVWKDTSKDHHPSTWKQLQDAVNGDLA</sequence>
<dbReference type="EMBL" id="CP042194">
    <property type="protein sequence ID" value="QDS74081.1"/>
    <property type="molecule type" value="Genomic_DNA"/>
</dbReference>
<protein>
    <submittedName>
        <fullName evidence="2">Uncharacterized protein</fullName>
    </submittedName>
</protein>
<organism evidence="2 3">
    <name type="scientific">Venturia effusa</name>
    <dbReference type="NCBI Taxonomy" id="50376"/>
    <lineage>
        <taxon>Eukaryota</taxon>
        <taxon>Fungi</taxon>
        <taxon>Dikarya</taxon>
        <taxon>Ascomycota</taxon>
        <taxon>Pezizomycotina</taxon>
        <taxon>Dothideomycetes</taxon>
        <taxon>Pleosporomycetidae</taxon>
        <taxon>Venturiales</taxon>
        <taxon>Venturiaceae</taxon>
        <taxon>Venturia</taxon>
    </lineage>
</organism>
<keyword evidence="3" id="KW-1185">Reference proteome</keyword>
<gene>
    <name evidence="2" type="ORF">FKW77_009530</name>
</gene>